<evidence type="ECO:0000313" key="2">
    <source>
        <dbReference type="EMBL" id="GHO97964.1"/>
    </source>
</evidence>
<dbReference type="Gene3D" id="1.25.40.10">
    <property type="entry name" value="Tetratricopeptide repeat domain"/>
    <property type="match status" value="2"/>
</dbReference>
<dbReference type="Proteomes" id="UP000597444">
    <property type="component" value="Unassembled WGS sequence"/>
</dbReference>
<dbReference type="SMART" id="SM00421">
    <property type="entry name" value="HTH_LUXR"/>
    <property type="match status" value="1"/>
</dbReference>
<keyword evidence="3" id="KW-1185">Reference proteome</keyword>
<dbReference type="InterPro" id="IPR027417">
    <property type="entry name" value="P-loop_NTPase"/>
</dbReference>
<organism evidence="2 3">
    <name type="scientific">Reticulibacter mediterranei</name>
    <dbReference type="NCBI Taxonomy" id="2778369"/>
    <lineage>
        <taxon>Bacteria</taxon>
        <taxon>Bacillati</taxon>
        <taxon>Chloroflexota</taxon>
        <taxon>Ktedonobacteria</taxon>
        <taxon>Ktedonobacterales</taxon>
        <taxon>Reticulibacteraceae</taxon>
        <taxon>Reticulibacter</taxon>
    </lineage>
</organism>
<dbReference type="InterPro" id="IPR016032">
    <property type="entry name" value="Sig_transdc_resp-reg_C-effctor"/>
</dbReference>
<dbReference type="SMART" id="SM00028">
    <property type="entry name" value="TPR"/>
    <property type="match status" value="4"/>
</dbReference>
<dbReference type="PANTHER" id="PTHR47691">
    <property type="entry name" value="REGULATOR-RELATED"/>
    <property type="match status" value="1"/>
</dbReference>
<comment type="caution">
    <text evidence="2">The sequence shown here is derived from an EMBL/GenBank/DDBJ whole genome shotgun (WGS) entry which is preliminary data.</text>
</comment>
<dbReference type="PRINTS" id="PR00038">
    <property type="entry name" value="HTHLUXR"/>
</dbReference>
<evidence type="ECO:0000313" key="3">
    <source>
        <dbReference type="Proteomes" id="UP000597444"/>
    </source>
</evidence>
<dbReference type="EMBL" id="BNJK01000002">
    <property type="protein sequence ID" value="GHO97964.1"/>
    <property type="molecule type" value="Genomic_DNA"/>
</dbReference>
<dbReference type="GO" id="GO:0003677">
    <property type="term" value="F:DNA binding"/>
    <property type="evidence" value="ECO:0007669"/>
    <property type="project" value="InterPro"/>
</dbReference>
<dbReference type="SUPFAM" id="SSF46894">
    <property type="entry name" value="C-terminal effector domain of the bipartite response regulators"/>
    <property type="match status" value="1"/>
</dbReference>
<dbReference type="InterPro" id="IPR011990">
    <property type="entry name" value="TPR-like_helical_dom_sf"/>
</dbReference>
<dbReference type="InterPro" id="IPR000792">
    <property type="entry name" value="Tscrpt_reg_LuxR_C"/>
</dbReference>
<dbReference type="InterPro" id="IPR036388">
    <property type="entry name" value="WH-like_DNA-bd_sf"/>
</dbReference>
<dbReference type="Gene3D" id="1.10.10.10">
    <property type="entry name" value="Winged helix-like DNA-binding domain superfamily/Winged helix DNA-binding domain"/>
    <property type="match status" value="1"/>
</dbReference>
<accession>A0A8J3ILT2</accession>
<sequence length="763" mass="86058">MIISLRTRHLLLVLDNFEQVIGASPLLVELLTSCPALKVVVTSRERLHVRGEHELELQPLALPGPQMPVSPEALAQYGAIALFVERAQATLPSFQMTAENAPLVVAICQRLDGLPLALELAAARLGVLSLHALHQRLTRRLTLLTNGPRDLPARQQTIRATLQWSYDLLTPLEQRTYRWLSAFVGGCTLPILAAISAWPESETATLEDAATSLLDKHLLVRREQEHDEPRFVMLETIREFGWEQLVVCQEAEMVRAAQARYFVQLAEAAAASSGSEQENWFERLEWERENLRMTLQWLVEYAEQEHNAEMALRLAGAIARFWTVRWYRWSSSQERDWVERTLDLKVEVSPEIKARALQAAAWLALVQDDGEQAERFYQESLRCFGDAEDARGSAVASYWLGYLAWVVHQDEKQAQSLLALCSRLTKDDPVVLALARITAGNIALDQGKLTEAQTCLEQSVALCRTTKQKKNLARALRSMGRLRFAQGETTDARSLFEESLALCRETKEAFHQARALDLLGQLELEQGNAELAQPWLEEARRSYHALGTQRHFAWVSLRLAEAARQQEKYEVAHACYRKSLELFERLNETEGIASVLRSWGQLAVRQHKLQWATRLWGASQVWSQRKTSQHFSLPVDHLQPTGANNEPVVAAVRQQLGPQAFTAAWEEGQRMSPARFLAAQALHEPVASQLPTSLRKEAGPSHLTEREIEVLRLVARGHTDAQIAEALVISPRTVHAHLRSIYSKLGLSSRFAAIRYALDAHLL</sequence>
<feature type="domain" description="HTH luxR-type" evidence="1">
    <location>
        <begin position="696"/>
        <end position="761"/>
    </location>
</feature>
<evidence type="ECO:0000259" key="1">
    <source>
        <dbReference type="PROSITE" id="PS50043"/>
    </source>
</evidence>
<dbReference type="AlphaFoldDB" id="A0A8J3ILT2"/>
<dbReference type="Pfam" id="PF13424">
    <property type="entry name" value="TPR_12"/>
    <property type="match status" value="1"/>
</dbReference>
<dbReference type="Pfam" id="PF00196">
    <property type="entry name" value="GerE"/>
    <property type="match status" value="1"/>
</dbReference>
<proteinExistence type="predicted"/>
<dbReference type="PROSITE" id="PS50043">
    <property type="entry name" value="HTH_LUXR_2"/>
    <property type="match status" value="1"/>
</dbReference>
<dbReference type="SUPFAM" id="SSF52540">
    <property type="entry name" value="P-loop containing nucleoside triphosphate hydrolases"/>
    <property type="match status" value="1"/>
</dbReference>
<dbReference type="GO" id="GO:0006355">
    <property type="term" value="P:regulation of DNA-templated transcription"/>
    <property type="evidence" value="ECO:0007669"/>
    <property type="project" value="InterPro"/>
</dbReference>
<gene>
    <name evidence="2" type="ORF">KSF_080120</name>
</gene>
<name>A0A8J3ILT2_9CHLR</name>
<reference evidence="2" key="1">
    <citation type="submission" date="2020-10" db="EMBL/GenBank/DDBJ databases">
        <title>Taxonomic study of unclassified bacteria belonging to the class Ktedonobacteria.</title>
        <authorList>
            <person name="Yabe S."/>
            <person name="Wang C.M."/>
            <person name="Zheng Y."/>
            <person name="Sakai Y."/>
            <person name="Cavaletti L."/>
            <person name="Monciardini P."/>
            <person name="Donadio S."/>
        </authorList>
    </citation>
    <scope>NUCLEOTIDE SEQUENCE</scope>
    <source>
        <strain evidence="2">ID150040</strain>
    </source>
</reference>
<dbReference type="PANTHER" id="PTHR47691:SF3">
    <property type="entry name" value="HTH-TYPE TRANSCRIPTIONAL REGULATOR RV0890C-RELATED"/>
    <property type="match status" value="1"/>
</dbReference>
<dbReference type="InterPro" id="IPR019734">
    <property type="entry name" value="TPR_rpt"/>
</dbReference>
<dbReference type="SUPFAM" id="SSF48452">
    <property type="entry name" value="TPR-like"/>
    <property type="match status" value="2"/>
</dbReference>
<dbReference type="CDD" id="cd06170">
    <property type="entry name" value="LuxR_C_like"/>
    <property type="match status" value="1"/>
</dbReference>
<protein>
    <recommendedName>
        <fullName evidence="1">HTH luxR-type domain-containing protein</fullName>
    </recommendedName>
</protein>